<gene>
    <name evidence="2" type="ORF">XPR_2787</name>
</gene>
<name>W4SIE5_9XANT</name>
<dbReference type="AlphaFoldDB" id="W4SIE5"/>
<sequence length="210" mass="22996">GRRRGGADLAVDRPRHLDRPQQGHPADRRLLAARTGLVDVGVGRAAIALAEQAGGGDRPGRTRLDAGRPLADAGQRAVLRLPHQPGHAHLRPPGGQPGLVLSRRADLLGVDLQFPARRSVAVECRHRRHRQCPAARRPQPDSRRRFVTFPGDGLRRRPVRPLSVWAIRPALESGPMDAEAGTHRHQRQHPTPAGRPRRNALAGHRVGHLL</sequence>
<feature type="non-terminal residue" evidence="2">
    <location>
        <position position="1"/>
    </location>
</feature>
<evidence type="ECO:0000313" key="2">
    <source>
        <dbReference type="EMBL" id="GAE56152.1"/>
    </source>
</evidence>
<organism evidence="2 3">
    <name type="scientific">Xanthomonas arboricola pv. pruni MAFF 301420</name>
    <dbReference type="NCBI Taxonomy" id="1418095"/>
    <lineage>
        <taxon>Bacteria</taxon>
        <taxon>Pseudomonadati</taxon>
        <taxon>Pseudomonadota</taxon>
        <taxon>Gammaproteobacteria</taxon>
        <taxon>Lysobacterales</taxon>
        <taxon>Lysobacteraceae</taxon>
        <taxon>Xanthomonas</taxon>
    </lineage>
</organism>
<dbReference type="EMBL" id="BAVC01000237">
    <property type="protein sequence ID" value="GAE56152.1"/>
    <property type="molecule type" value="Genomic_DNA"/>
</dbReference>
<accession>W4SIE5</accession>
<comment type="caution">
    <text evidence="2">The sequence shown here is derived from an EMBL/GenBank/DDBJ whole genome shotgun (WGS) entry which is preliminary data.</text>
</comment>
<proteinExistence type="predicted"/>
<evidence type="ECO:0000313" key="3">
    <source>
        <dbReference type="Proteomes" id="UP000019084"/>
    </source>
</evidence>
<dbReference type="Proteomes" id="UP000019084">
    <property type="component" value="Unassembled WGS sequence"/>
</dbReference>
<feature type="non-terminal residue" evidence="2">
    <location>
        <position position="210"/>
    </location>
</feature>
<feature type="region of interest" description="Disordered" evidence="1">
    <location>
        <begin position="1"/>
        <end position="26"/>
    </location>
</feature>
<protein>
    <submittedName>
        <fullName evidence="2">Uncharacterized protein</fullName>
    </submittedName>
</protein>
<evidence type="ECO:0000256" key="1">
    <source>
        <dbReference type="SAM" id="MobiDB-lite"/>
    </source>
</evidence>
<feature type="compositionally biased region" description="Basic and acidic residues" evidence="1">
    <location>
        <begin position="10"/>
        <end position="26"/>
    </location>
</feature>
<feature type="region of interest" description="Disordered" evidence="1">
    <location>
        <begin position="174"/>
        <end position="210"/>
    </location>
</feature>
<reference evidence="2 3" key="1">
    <citation type="submission" date="2014-01" db="EMBL/GenBank/DDBJ databases">
        <title>Genome sequence and analysis of Xanthomonas arboricola pv. pruni.</title>
        <authorList>
            <person name="Fujikawa T."/>
            <person name="Nakazono-Nagaoka E."/>
        </authorList>
    </citation>
    <scope>NUCLEOTIDE SEQUENCE [LARGE SCALE GENOMIC DNA]</scope>
    <source>
        <strain evidence="3">MAFF 301420</strain>
    </source>
</reference>